<organism evidence="2 3">
    <name type="scientific">Phytophthora fragariae</name>
    <dbReference type="NCBI Taxonomy" id="53985"/>
    <lineage>
        <taxon>Eukaryota</taxon>
        <taxon>Sar</taxon>
        <taxon>Stramenopiles</taxon>
        <taxon>Oomycota</taxon>
        <taxon>Peronosporomycetes</taxon>
        <taxon>Peronosporales</taxon>
        <taxon>Peronosporaceae</taxon>
        <taxon>Phytophthora</taxon>
    </lineage>
</organism>
<feature type="region of interest" description="Disordered" evidence="1">
    <location>
        <begin position="19"/>
        <end position="105"/>
    </location>
</feature>
<dbReference type="Proteomes" id="UP000488956">
    <property type="component" value="Unassembled WGS sequence"/>
</dbReference>
<feature type="compositionally biased region" description="Polar residues" evidence="1">
    <location>
        <begin position="59"/>
        <end position="74"/>
    </location>
</feature>
<name>A0A6G0K392_9STRA</name>
<dbReference type="AlphaFoldDB" id="A0A6G0K392"/>
<dbReference type="EMBL" id="QXFX01002588">
    <property type="protein sequence ID" value="KAE9075544.1"/>
    <property type="molecule type" value="Genomic_DNA"/>
</dbReference>
<feature type="compositionally biased region" description="Polar residues" evidence="1">
    <location>
        <begin position="85"/>
        <end position="99"/>
    </location>
</feature>
<reference evidence="2 3" key="1">
    <citation type="submission" date="2018-09" db="EMBL/GenBank/DDBJ databases">
        <title>Genomic investigation of the strawberry pathogen Phytophthora fragariae indicates pathogenicity is determined by transcriptional variation in three key races.</title>
        <authorList>
            <person name="Adams T.M."/>
            <person name="Armitage A.D."/>
            <person name="Sobczyk M.K."/>
            <person name="Bates H.J."/>
            <person name="Dunwell J.M."/>
            <person name="Nellist C.F."/>
            <person name="Harrison R.J."/>
        </authorList>
    </citation>
    <scope>NUCLEOTIDE SEQUENCE [LARGE SCALE GENOMIC DNA]</scope>
    <source>
        <strain evidence="2 3">ONT-3</strain>
    </source>
</reference>
<evidence type="ECO:0000256" key="1">
    <source>
        <dbReference type="SAM" id="MobiDB-lite"/>
    </source>
</evidence>
<protein>
    <submittedName>
        <fullName evidence="2">Uncharacterized protein</fullName>
    </submittedName>
</protein>
<sequence length="105" mass="11435">MKMTTSSDLVTVAKMKMMKPEAARQTACGKNEDDEARSGTSNSIIGYKGTRREVFRLSELNSTNDQEENFNMSAENDEHGEDCDQGSNADSGCGQASSTGREEDL</sequence>
<comment type="caution">
    <text evidence="2">The sequence shown here is derived from an EMBL/GenBank/DDBJ whole genome shotgun (WGS) entry which is preliminary data.</text>
</comment>
<evidence type="ECO:0000313" key="2">
    <source>
        <dbReference type="EMBL" id="KAE9075544.1"/>
    </source>
</evidence>
<accession>A0A6G0K392</accession>
<proteinExistence type="predicted"/>
<gene>
    <name evidence="2" type="ORF">PF010_g24261</name>
</gene>
<evidence type="ECO:0000313" key="3">
    <source>
        <dbReference type="Proteomes" id="UP000488956"/>
    </source>
</evidence>